<accession>A0A3B7MEI7</accession>
<dbReference type="OrthoDB" id="5379188at2"/>
<evidence type="ECO:0000256" key="1">
    <source>
        <dbReference type="SAM" id="MobiDB-lite"/>
    </source>
</evidence>
<evidence type="ECO:0000313" key="3">
    <source>
        <dbReference type="Proteomes" id="UP000263900"/>
    </source>
</evidence>
<dbReference type="AlphaFoldDB" id="A0A3B7MEI7"/>
<sequence length="414" mass="45307">MQEQHEKGGRGPIIITPQTMARLEAVCSINTGSDTGAALAKQFKDFIKGKLKEDLLGKVPAEEWSSITKPKREELYRQFELFTISGRSLERAKEGKPLKRSSFFLLEEVIRLYLKAYEVTGSPPSNIASGLKASTAPTEKPTVPGETSASAVHAFASSFSPTSSSPPFSPATINTLSLRAAGLCSNPSCLRLTAGPSLSNPAKVHQFGVACLIRGVQEGDPRYDAGQAELRPRHDDIENGIWLCAHDALLVNKEEETYTAELLMSWKQAHEEVLAAWLEGRKRVSFSMNQEEEEPAAAAAIIELFDQQEVLYAQAGSLSKENITVAVENMRTLMLGQATLVLFDGRLELLLNAINRSCEAFLHLARHCDFAMLEIGLAALKKAIGMVLHEIATHYKIALPARVRTITPDNNPPD</sequence>
<name>A0A3B7MEI7_9BACT</name>
<gene>
    <name evidence="2" type="ORF">D3H65_01605</name>
</gene>
<dbReference type="EMBL" id="CP032157">
    <property type="protein sequence ID" value="AXY72744.1"/>
    <property type="molecule type" value="Genomic_DNA"/>
</dbReference>
<keyword evidence="3" id="KW-1185">Reference proteome</keyword>
<proteinExistence type="predicted"/>
<feature type="region of interest" description="Disordered" evidence="1">
    <location>
        <begin position="127"/>
        <end position="146"/>
    </location>
</feature>
<reference evidence="2 3" key="1">
    <citation type="submission" date="2018-09" db="EMBL/GenBank/DDBJ databases">
        <title>Genome sequencing of strain 6GH32-13.</title>
        <authorList>
            <person name="Weon H.-Y."/>
            <person name="Heo J."/>
            <person name="Kwon S.-W."/>
        </authorList>
    </citation>
    <scope>NUCLEOTIDE SEQUENCE [LARGE SCALE GENOMIC DNA]</scope>
    <source>
        <strain evidence="2 3">5GH32-13</strain>
    </source>
</reference>
<dbReference type="RefSeq" id="WP_119048582.1">
    <property type="nucleotide sequence ID" value="NZ_CP032157.1"/>
</dbReference>
<organism evidence="2 3">
    <name type="scientific">Paraflavitalea soli</name>
    <dbReference type="NCBI Taxonomy" id="2315862"/>
    <lineage>
        <taxon>Bacteria</taxon>
        <taxon>Pseudomonadati</taxon>
        <taxon>Bacteroidota</taxon>
        <taxon>Chitinophagia</taxon>
        <taxon>Chitinophagales</taxon>
        <taxon>Chitinophagaceae</taxon>
        <taxon>Paraflavitalea</taxon>
    </lineage>
</organism>
<protein>
    <submittedName>
        <fullName evidence="2">Uncharacterized protein</fullName>
    </submittedName>
</protein>
<dbReference type="Proteomes" id="UP000263900">
    <property type="component" value="Chromosome"/>
</dbReference>
<dbReference type="KEGG" id="pseg:D3H65_01605"/>
<evidence type="ECO:0000313" key="2">
    <source>
        <dbReference type="EMBL" id="AXY72744.1"/>
    </source>
</evidence>